<dbReference type="InterPro" id="IPR029047">
    <property type="entry name" value="HSP70_peptide-bd_sf"/>
</dbReference>
<dbReference type="InterPro" id="IPR018181">
    <property type="entry name" value="Heat_shock_70_CS"/>
</dbReference>
<keyword evidence="5" id="KW-1185">Reference proteome</keyword>
<evidence type="ECO:0000256" key="3">
    <source>
        <dbReference type="ARBA" id="ARBA00022840"/>
    </source>
</evidence>
<evidence type="ECO:0000256" key="2">
    <source>
        <dbReference type="ARBA" id="ARBA00022741"/>
    </source>
</evidence>
<evidence type="ECO:0000313" key="4">
    <source>
        <dbReference type="EMBL" id="MDZ5762284.1"/>
    </source>
</evidence>
<name>A0ABU5L839_9RICK</name>
<keyword evidence="2" id="KW-0547">Nucleotide-binding</keyword>
<gene>
    <name evidence="4" type="ORF">Cyrtocomes_00663</name>
</gene>
<dbReference type="Pfam" id="PF00012">
    <property type="entry name" value="HSP70"/>
    <property type="match status" value="2"/>
</dbReference>
<dbReference type="InterPro" id="IPR043129">
    <property type="entry name" value="ATPase_NBD"/>
</dbReference>
<comment type="caution">
    <text evidence="4">The sequence shown here is derived from an EMBL/GenBank/DDBJ whole genome shotgun (WGS) entry which is preliminary data.</text>
</comment>
<organism evidence="4 5">
    <name type="scientific">Candidatus Cyrtobacter comes</name>
    <dbReference type="NCBI Taxonomy" id="675776"/>
    <lineage>
        <taxon>Bacteria</taxon>
        <taxon>Pseudomonadati</taxon>
        <taxon>Pseudomonadota</taxon>
        <taxon>Alphaproteobacteria</taxon>
        <taxon>Rickettsiales</taxon>
        <taxon>Candidatus Midichloriaceae</taxon>
        <taxon>Candidatus Cyrtobacter</taxon>
    </lineage>
</organism>
<dbReference type="RefSeq" id="WP_322497760.1">
    <property type="nucleotide sequence ID" value="NZ_JARGYT010000034.1"/>
</dbReference>
<accession>A0ABU5L839</accession>
<comment type="similarity">
    <text evidence="1">Belongs to the heat shock protein 70 family.</text>
</comment>
<dbReference type="EMBL" id="JARGYT010000034">
    <property type="protein sequence ID" value="MDZ5762284.1"/>
    <property type="molecule type" value="Genomic_DNA"/>
</dbReference>
<dbReference type="PROSITE" id="PS00297">
    <property type="entry name" value="HSP70_1"/>
    <property type="match status" value="1"/>
</dbReference>
<proteinExistence type="inferred from homology"/>
<dbReference type="PANTHER" id="PTHR19375">
    <property type="entry name" value="HEAT SHOCK PROTEIN 70KDA"/>
    <property type="match status" value="1"/>
</dbReference>
<dbReference type="PROSITE" id="PS00329">
    <property type="entry name" value="HSP70_2"/>
    <property type="match status" value="1"/>
</dbReference>
<keyword evidence="3" id="KW-0067">ATP-binding</keyword>
<dbReference type="Gene3D" id="2.60.34.10">
    <property type="entry name" value="Substrate Binding Domain Of DNAk, Chain A, domain 1"/>
    <property type="match status" value="1"/>
</dbReference>
<sequence>MKKEKVIGIDLGTTNSLVAIKEEGAIIVIPDYKGEKLLPSSILFKDGVWVIGHKSGISSIKRAMGKGLDEVQNTFLPFNLHSTSHNKMLYIDAFGQIINPIEASAMILKTLKQRAEDYTGCSVSKAVITVPAHFDDVARNATKEAARLAGLDVLRLINEPTAAAIAYGGDNFGKILIYDMGGGTFDISVLELQMGVMQVISTTGDNNLGGDDFDKVIMEKLDIHDKFLAKKIKETICKIGLWSDGQKTISLEEFENYTKHLIKRAEELVLSVLEDDIQVAILVGGATRMPLIKKSLKKFFGDNILDNMNPDESVAIGAAIQADALLSGPSSLLIDVVPLSLGIGLMGGMVEHIIAKNTPIPYSSKRTYTTQEDGQTGIQIHIVQGESQKISECRSIGFFELLQIPSMKAGQARVDVEFRLDADGILVVSAKEQLTGKEQEIMVKPSYGLTLEEMAKFIHIST</sequence>
<dbReference type="SUPFAM" id="SSF100920">
    <property type="entry name" value="Heat shock protein 70kD (HSP70), peptide-binding domain"/>
    <property type="match status" value="1"/>
</dbReference>
<protein>
    <submittedName>
        <fullName evidence="4">Chaperone protein HscA</fullName>
    </submittedName>
</protein>
<evidence type="ECO:0000256" key="1">
    <source>
        <dbReference type="ARBA" id="ARBA00007381"/>
    </source>
</evidence>
<dbReference type="PRINTS" id="PR00301">
    <property type="entry name" value="HEATSHOCK70"/>
</dbReference>
<dbReference type="SUPFAM" id="SSF53067">
    <property type="entry name" value="Actin-like ATPase domain"/>
    <property type="match status" value="2"/>
</dbReference>
<dbReference type="Gene3D" id="3.30.420.40">
    <property type="match status" value="4"/>
</dbReference>
<dbReference type="InterPro" id="IPR013126">
    <property type="entry name" value="Hsp_70_fam"/>
</dbReference>
<evidence type="ECO:0000313" key="5">
    <source>
        <dbReference type="Proteomes" id="UP001293791"/>
    </source>
</evidence>
<dbReference type="Gene3D" id="3.90.640.10">
    <property type="entry name" value="Actin, Chain A, domain 4"/>
    <property type="match status" value="2"/>
</dbReference>
<reference evidence="4 5" key="1">
    <citation type="submission" date="2023-02" db="EMBL/GenBank/DDBJ databases">
        <title>Host association and intracellularity evolved multiple times independently in the Rickettsiales.</title>
        <authorList>
            <person name="Castelli M."/>
            <person name="Nardi T."/>
            <person name="Gammuto L."/>
            <person name="Bellinzona G."/>
            <person name="Sabaneyeva E."/>
            <person name="Potekhin A."/>
            <person name="Serra V."/>
            <person name="Petroni G."/>
            <person name="Sassera D."/>
        </authorList>
    </citation>
    <scope>NUCLEOTIDE SEQUENCE [LARGE SCALE GENOMIC DNA]</scope>
    <source>
        <strain evidence="4 5">BOD18</strain>
    </source>
</reference>
<dbReference type="Proteomes" id="UP001293791">
    <property type="component" value="Unassembled WGS sequence"/>
</dbReference>